<evidence type="ECO:0000313" key="1">
    <source>
        <dbReference type="EMBL" id="KAG8065515.1"/>
    </source>
</evidence>
<gene>
    <name evidence="1" type="ORF">GUJ93_ZPchr0004g40316</name>
</gene>
<name>A0A8J5SR25_ZIZPA</name>
<reference evidence="1" key="2">
    <citation type="submission" date="2021-02" db="EMBL/GenBank/DDBJ databases">
        <authorList>
            <person name="Kimball J.A."/>
            <person name="Haas M.W."/>
            <person name="Macchietto M."/>
            <person name="Kono T."/>
            <person name="Duquette J."/>
            <person name="Shao M."/>
        </authorList>
    </citation>
    <scope>NUCLEOTIDE SEQUENCE</scope>
    <source>
        <tissue evidence="1">Fresh leaf tissue</tissue>
    </source>
</reference>
<dbReference type="EMBL" id="JAAALK010000285">
    <property type="protein sequence ID" value="KAG8065515.1"/>
    <property type="molecule type" value="Genomic_DNA"/>
</dbReference>
<sequence length="110" mass="12061">MIMEQILNGHPNGVSSGVHRVNDLKNITRDDVIEPVDQALINHEPLQVTALCLGQWSGEVGVEDEFANDRLKEAVSFKIVGTNNVECGGNMGFYVDGLERGGGGRWRLRV</sequence>
<organism evidence="1 2">
    <name type="scientific">Zizania palustris</name>
    <name type="common">Northern wild rice</name>
    <dbReference type="NCBI Taxonomy" id="103762"/>
    <lineage>
        <taxon>Eukaryota</taxon>
        <taxon>Viridiplantae</taxon>
        <taxon>Streptophyta</taxon>
        <taxon>Embryophyta</taxon>
        <taxon>Tracheophyta</taxon>
        <taxon>Spermatophyta</taxon>
        <taxon>Magnoliopsida</taxon>
        <taxon>Liliopsida</taxon>
        <taxon>Poales</taxon>
        <taxon>Poaceae</taxon>
        <taxon>BOP clade</taxon>
        <taxon>Oryzoideae</taxon>
        <taxon>Oryzeae</taxon>
        <taxon>Zizaniinae</taxon>
        <taxon>Zizania</taxon>
    </lineage>
</organism>
<reference evidence="1" key="1">
    <citation type="journal article" date="2021" name="bioRxiv">
        <title>Whole Genome Assembly and Annotation of Northern Wild Rice, Zizania palustris L., Supports a Whole Genome Duplication in the Zizania Genus.</title>
        <authorList>
            <person name="Haas M."/>
            <person name="Kono T."/>
            <person name="Macchietto M."/>
            <person name="Millas R."/>
            <person name="McGilp L."/>
            <person name="Shao M."/>
            <person name="Duquette J."/>
            <person name="Hirsch C.N."/>
            <person name="Kimball J."/>
        </authorList>
    </citation>
    <scope>NUCLEOTIDE SEQUENCE</scope>
    <source>
        <tissue evidence="1">Fresh leaf tissue</tissue>
    </source>
</reference>
<protein>
    <submittedName>
        <fullName evidence="1">Uncharacterized protein</fullName>
    </submittedName>
</protein>
<proteinExistence type="predicted"/>
<dbReference type="Proteomes" id="UP000729402">
    <property type="component" value="Unassembled WGS sequence"/>
</dbReference>
<comment type="caution">
    <text evidence="1">The sequence shown here is derived from an EMBL/GenBank/DDBJ whole genome shotgun (WGS) entry which is preliminary data.</text>
</comment>
<dbReference type="AlphaFoldDB" id="A0A8J5SR25"/>
<keyword evidence="2" id="KW-1185">Reference proteome</keyword>
<evidence type="ECO:0000313" key="2">
    <source>
        <dbReference type="Proteomes" id="UP000729402"/>
    </source>
</evidence>
<accession>A0A8J5SR25</accession>